<comment type="caution">
    <text evidence="3">The sequence shown here is derived from an EMBL/GenBank/DDBJ whole genome shotgun (WGS) entry which is preliminary data.</text>
</comment>
<dbReference type="STRING" id="429701.A0A2G9H6K6"/>
<sequence>MLPDSIDKSLVHFLCSSETLLSNFLVYGLCSIISSFWSLQNDADYYLSSDAYVSITEMWKTEAGVEWDGINILDEDLEMAAMGMPRPQTPPSGVGDLPPVVNYPPR</sequence>
<keyword evidence="4" id="KW-1185">Reference proteome</keyword>
<evidence type="ECO:0000313" key="4">
    <source>
        <dbReference type="Proteomes" id="UP000231279"/>
    </source>
</evidence>
<evidence type="ECO:0000256" key="1">
    <source>
        <dbReference type="SAM" id="MobiDB-lite"/>
    </source>
</evidence>
<evidence type="ECO:0000256" key="2">
    <source>
        <dbReference type="SAM" id="Phobius"/>
    </source>
</evidence>
<proteinExistence type="predicted"/>
<dbReference type="Proteomes" id="UP000231279">
    <property type="component" value="Unassembled WGS sequence"/>
</dbReference>
<name>A0A2G9H6K6_9LAMI</name>
<feature type="transmembrane region" description="Helical" evidence="2">
    <location>
        <begin position="20"/>
        <end position="39"/>
    </location>
</feature>
<evidence type="ECO:0000313" key="3">
    <source>
        <dbReference type="EMBL" id="PIN12940.1"/>
    </source>
</evidence>
<dbReference type="EMBL" id="NKXS01002578">
    <property type="protein sequence ID" value="PIN12940.1"/>
    <property type="molecule type" value="Genomic_DNA"/>
</dbReference>
<accession>A0A2G9H6K6</accession>
<protein>
    <submittedName>
        <fullName evidence="3">Uncharacterized protein</fullName>
    </submittedName>
</protein>
<keyword evidence="2" id="KW-0472">Membrane</keyword>
<dbReference type="AlphaFoldDB" id="A0A2G9H6K6"/>
<reference evidence="4" key="1">
    <citation type="journal article" date="2018" name="Gigascience">
        <title>Genome assembly of the Pink Ipe (Handroanthus impetiginosus, Bignoniaceae), a highly valued, ecologically keystone Neotropical timber forest tree.</title>
        <authorList>
            <person name="Silva-Junior O.B."/>
            <person name="Grattapaglia D."/>
            <person name="Novaes E."/>
            <person name="Collevatti R.G."/>
        </authorList>
    </citation>
    <scope>NUCLEOTIDE SEQUENCE [LARGE SCALE GENOMIC DNA]</scope>
    <source>
        <strain evidence="4">cv. UFG-1</strain>
    </source>
</reference>
<keyword evidence="2" id="KW-0812">Transmembrane</keyword>
<organism evidence="3 4">
    <name type="scientific">Handroanthus impetiginosus</name>
    <dbReference type="NCBI Taxonomy" id="429701"/>
    <lineage>
        <taxon>Eukaryota</taxon>
        <taxon>Viridiplantae</taxon>
        <taxon>Streptophyta</taxon>
        <taxon>Embryophyta</taxon>
        <taxon>Tracheophyta</taxon>
        <taxon>Spermatophyta</taxon>
        <taxon>Magnoliopsida</taxon>
        <taxon>eudicotyledons</taxon>
        <taxon>Gunneridae</taxon>
        <taxon>Pentapetalae</taxon>
        <taxon>asterids</taxon>
        <taxon>lamiids</taxon>
        <taxon>Lamiales</taxon>
        <taxon>Bignoniaceae</taxon>
        <taxon>Crescentiina</taxon>
        <taxon>Tabebuia alliance</taxon>
        <taxon>Handroanthus</taxon>
    </lineage>
</organism>
<keyword evidence="2" id="KW-1133">Transmembrane helix</keyword>
<gene>
    <name evidence="3" type="ORF">CDL12_14441</name>
</gene>
<feature type="region of interest" description="Disordered" evidence="1">
    <location>
        <begin position="83"/>
        <end position="106"/>
    </location>
</feature>